<dbReference type="InterPro" id="IPR007627">
    <property type="entry name" value="RNA_pol_sigma70_r2"/>
</dbReference>
<evidence type="ECO:0000256" key="3">
    <source>
        <dbReference type="ARBA" id="ARBA00023163"/>
    </source>
</evidence>
<organism evidence="6 7">
    <name type="scientific">Paenibacillus allorhizosphaerae</name>
    <dbReference type="NCBI Taxonomy" id="2849866"/>
    <lineage>
        <taxon>Bacteria</taxon>
        <taxon>Bacillati</taxon>
        <taxon>Bacillota</taxon>
        <taxon>Bacilli</taxon>
        <taxon>Bacillales</taxon>
        <taxon>Paenibacillaceae</taxon>
        <taxon>Paenibacillus</taxon>
    </lineage>
</organism>
<reference evidence="6 7" key="1">
    <citation type="submission" date="2021-06" db="EMBL/GenBank/DDBJ databases">
        <authorList>
            <person name="Criscuolo A."/>
        </authorList>
    </citation>
    <scope>NUCLEOTIDE SEQUENCE [LARGE SCALE GENOMIC DNA]</scope>
    <source>
        <strain evidence="7">CIP 111802</strain>
    </source>
</reference>
<proteinExistence type="predicted"/>
<evidence type="ECO:0000256" key="2">
    <source>
        <dbReference type="ARBA" id="ARBA00023082"/>
    </source>
</evidence>
<dbReference type="PANTHER" id="PTHR43133:SF60">
    <property type="entry name" value="RNA POLYMERASE SIGMA FACTOR SIGV"/>
    <property type="match status" value="1"/>
</dbReference>
<evidence type="ECO:0000259" key="5">
    <source>
        <dbReference type="Pfam" id="PF08281"/>
    </source>
</evidence>
<dbReference type="Pfam" id="PF04542">
    <property type="entry name" value="Sigma70_r2"/>
    <property type="match status" value="1"/>
</dbReference>
<dbReference type="EMBL" id="CAJVCE010000008">
    <property type="protein sequence ID" value="CAG7643858.1"/>
    <property type="molecule type" value="Genomic_DNA"/>
</dbReference>
<keyword evidence="7" id="KW-1185">Reference proteome</keyword>
<dbReference type="PANTHER" id="PTHR43133">
    <property type="entry name" value="RNA POLYMERASE ECF-TYPE SIGMA FACTO"/>
    <property type="match status" value="1"/>
</dbReference>
<gene>
    <name evidence="6" type="ORF">PAECIP111802_03094</name>
</gene>
<evidence type="ECO:0000313" key="6">
    <source>
        <dbReference type="EMBL" id="CAG7643858.1"/>
    </source>
</evidence>
<dbReference type="InterPro" id="IPR039425">
    <property type="entry name" value="RNA_pol_sigma-70-like"/>
</dbReference>
<name>A0ABM8VI87_9BACL</name>
<evidence type="ECO:0008006" key="8">
    <source>
        <dbReference type="Google" id="ProtNLM"/>
    </source>
</evidence>
<dbReference type="InterPro" id="IPR013249">
    <property type="entry name" value="RNA_pol_sigma70_r4_t2"/>
</dbReference>
<dbReference type="RefSeq" id="WP_218099424.1">
    <property type="nucleotide sequence ID" value="NZ_CAJVCE010000008.1"/>
</dbReference>
<feature type="domain" description="RNA polymerase sigma-70 region 2" evidence="4">
    <location>
        <begin position="16"/>
        <end position="78"/>
    </location>
</feature>
<protein>
    <recommendedName>
        <fullName evidence="8">RNA polymerase sigma factor</fullName>
    </recommendedName>
</protein>
<evidence type="ECO:0000313" key="7">
    <source>
        <dbReference type="Proteomes" id="UP000730618"/>
    </source>
</evidence>
<keyword evidence="2" id="KW-0731">Sigma factor</keyword>
<keyword evidence="1" id="KW-0805">Transcription regulation</keyword>
<dbReference type="Pfam" id="PF08281">
    <property type="entry name" value="Sigma70_r4_2"/>
    <property type="match status" value="1"/>
</dbReference>
<feature type="domain" description="RNA polymerase sigma factor 70 region 4 type 2" evidence="5">
    <location>
        <begin position="103"/>
        <end position="155"/>
    </location>
</feature>
<sequence>MKVPLQRTNEEIADIYRRQVDTVYRVCYMFLKNVPDTEDAVQSVFLKLIRSGPRFKDGEHEKAWLIVTAQNHCKNALKYWWKRKRAAFSRIFEGFYVQKPPSGEILELLLALPDKYKIVLYLFYYEGYSSKEISSLIGIKDSTVRARLRIGRNHLQINLTGGHTYEDSAVEKLD</sequence>
<dbReference type="NCBIfam" id="TIGR02937">
    <property type="entry name" value="sigma70-ECF"/>
    <property type="match status" value="1"/>
</dbReference>
<keyword evidence="3" id="KW-0804">Transcription</keyword>
<evidence type="ECO:0000256" key="1">
    <source>
        <dbReference type="ARBA" id="ARBA00023015"/>
    </source>
</evidence>
<dbReference type="InterPro" id="IPR014284">
    <property type="entry name" value="RNA_pol_sigma-70_dom"/>
</dbReference>
<dbReference type="CDD" id="cd06171">
    <property type="entry name" value="Sigma70_r4"/>
    <property type="match status" value="1"/>
</dbReference>
<evidence type="ECO:0000259" key="4">
    <source>
        <dbReference type="Pfam" id="PF04542"/>
    </source>
</evidence>
<comment type="caution">
    <text evidence="6">The sequence shown here is derived from an EMBL/GenBank/DDBJ whole genome shotgun (WGS) entry which is preliminary data.</text>
</comment>
<accession>A0ABM8VI87</accession>
<dbReference type="Proteomes" id="UP000730618">
    <property type="component" value="Unassembled WGS sequence"/>
</dbReference>